<dbReference type="Pfam" id="PF17767">
    <property type="entry name" value="NAPRTase_N"/>
    <property type="match status" value="1"/>
</dbReference>
<dbReference type="Pfam" id="PF04095">
    <property type="entry name" value="NAPRTase"/>
    <property type="match status" value="1"/>
</dbReference>
<gene>
    <name evidence="13" type="ORF">H9943_00445</name>
</gene>
<reference evidence="13" key="1">
    <citation type="journal article" date="2021" name="PeerJ">
        <title>Extensive microbial diversity within the chicken gut microbiome revealed by metagenomics and culture.</title>
        <authorList>
            <person name="Gilroy R."/>
            <person name="Ravi A."/>
            <person name="Getino M."/>
            <person name="Pursley I."/>
            <person name="Horton D.L."/>
            <person name="Alikhan N.F."/>
            <person name="Baker D."/>
            <person name="Gharbi K."/>
            <person name="Hall N."/>
            <person name="Watson M."/>
            <person name="Adriaenssens E.M."/>
            <person name="Foster-Nyarko E."/>
            <person name="Jarju S."/>
            <person name="Secka A."/>
            <person name="Antonio M."/>
            <person name="Oren A."/>
            <person name="Chaudhuri R.R."/>
            <person name="La Ragione R."/>
            <person name="Hildebrand F."/>
            <person name="Pallen M.J."/>
        </authorList>
    </citation>
    <scope>NUCLEOTIDE SEQUENCE</scope>
    <source>
        <strain evidence="13">ChiBcec8-14828</strain>
    </source>
</reference>
<evidence type="ECO:0000256" key="2">
    <source>
        <dbReference type="ARBA" id="ARBA00010897"/>
    </source>
</evidence>
<keyword evidence="4" id="KW-0597">Phosphoprotein</keyword>
<dbReference type="InterPro" id="IPR006405">
    <property type="entry name" value="Nic_PRibTrfase_pncB"/>
</dbReference>
<proteinExistence type="inferred from homology"/>
<keyword evidence="7 9" id="KW-0808">Transferase</keyword>
<dbReference type="SUPFAM" id="SSF51690">
    <property type="entry name" value="Nicotinate/Quinolinate PRTase C-terminal domain-like"/>
    <property type="match status" value="1"/>
</dbReference>
<evidence type="ECO:0000256" key="6">
    <source>
        <dbReference type="ARBA" id="ARBA00022642"/>
    </source>
</evidence>
<dbReference type="Proteomes" id="UP000824209">
    <property type="component" value="Unassembled WGS sequence"/>
</dbReference>
<evidence type="ECO:0000256" key="4">
    <source>
        <dbReference type="ARBA" id="ARBA00022553"/>
    </source>
</evidence>
<evidence type="ECO:0000256" key="9">
    <source>
        <dbReference type="RuleBase" id="RU365100"/>
    </source>
</evidence>
<evidence type="ECO:0000256" key="8">
    <source>
        <dbReference type="ARBA" id="ARBA00048668"/>
    </source>
</evidence>
<comment type="caution">
    <text evidence="13">The sequence shown here is derived from an EMBL/GenBank/DDBJ whole genome shotgun (WGS) entry which is preliminary data.</text>
</comment>
<organism evidence="13 14">
    <name type="scientific">Candidatus Ruthenibacterium avium</name>
    <dbReference type="NCBI Taxonomy" id="2838751"/>
    <lineage>
        <taxon>Bacteria</taxon>
        <taxon>Bacillati</taxon>
        <taxon>Bacillota</taxon>
        <taxon>Clostridia</taxon>
        <taxon>Eubacteriales</taxon>
        <taxon>Oscillospiraceae</taxon>
        <taxon>Ruthenibacterium</taxon>
    </lineage>
</organism>
<comment type="pathway">
    <text evidence="1 9">Cofactor biosynthesis; NAD(+) biosynthesis; nicotinate D-ribonucleotide from nicotinate: step 1/1.</text>
</comment>
<dbReference type="InterPro" id="IPR041619">
    <property type="entry name" value="NAPRTase_C"/>
</dbReference>
<evidence type="ECO:0000256" key="7">
    <source>
        <dbReference type="ARBA" id="ARBA00022679"/>
    </source>
</evidence>
<evidence type="ECO:0000259" key="10">
    <source>
        <dbReference type="Pfam" id="PF04095"/>
    </source>
</evidence>
<dbReference type="PANTHER" id="PTHR11098">
    <property type="entry name" value="NICOTINATE PHOSPHORIBOSYLTRANSFERASE"/>
    <property type="match status" value="1"/>
</dbReference>
<dbReference type="GO" id="GO:0004516">
    <property type="term" value="F:nicotinate phosphoribosyltransferase activity"/>
    <property type="evidence" value="ECO:0007669"/>
    <property type="project" value="UniProtKB-UniRule"/>
</dbReference>
<evidence type="ECO:0000313" key="13">
    <source>
        <dbReference type="EMBL" id="HJB38849.1"/>
    </source>
</evidence>
<evidence type="ECO:0000313" key="14">
    <source>
        <dbReference type="Proteomes" id="UP000824209"/>
    </source>
</evidence>
<dbReference type="SUPFAM" id="SSF54675">
    <property type="entry name" value="Nicotinate/Quinolinate PRTase N-terminal domain-like"/>
    <property type="match status" value="1"/>
</dbReference>
<comment type="similarity">
    <text evidence="2 9">Belongs to the NAPRTase family.</text>
</comment>
<dbReference type="InterPro" id="IPR041525">
    <property type="entry name" value="N/Namide_PRibTrfase"/>
</dbReference>
<dbReference type="EC" id="6.3.4.21" evidence="3 9"/>
<dbReference type="Gene3D" id="3.20.20.70">
    <property type="entry name" value="Aldolase class I"/>
    <property type="match status" value="1"/>
</dbReference>
<protein>
    <recommendedName>
        <fullName evidence="3 9">Nicotinate phosphoribosyltransferase</fullName>
        <ecNumber evidence="3 9">6.3.4.21</ecNumber>
    </recommendedName>
</protein>
<dbReference type="PIRSF" id="PIRSF000484">
    <property type="entry name" value="NAPRT"/>
    <property type="match status" value="1"/>
</dbReference>
<name>A0A9D2M1J1_9FIRM</name>
<dbReference type="NCBIfam" id="TIGR01513">
    <property type="entry name" value="NAPRTase_put"/>
    <property type="match status" value="1"/>
</dbReference>
<evidence type="ECO:0000256" key="5">
    <source>
        <dbReference type="ARBA" id="ARBA00022598"/>
    </source>
</evidence>
<dbReference type="GO" id="GO:0034355">
    <property type="term" value="P:NAD+ biosynthetic process via the salvage pathway"/>
    <property type="evidence" value="ECO:0007669"/>
    <property type="project" value="TreeGrafter"/>
</dbReference>
<dbReference type="Pfam" id="PF17956">
    <property type="entry name" value="NAPRTase_C"/>
    <property type="match status" value="1"/>
</dbReference>
<comment type="PTM">
    <text evidence="9">Transiently phosphorylated on a His residue during the reaction cycle. Phosphorylation strongly increases the affinity for substrates and increases the rate of nicotinate D-ribonucleotide production. Dephosphorylation regenerates the low-affinity form of the enzyme, leading to product release.</text>
</comment>
<evidence type="ECO:0000256" key="1">
    <source>
        <dbReference type="ARBA" id="ARBA00004952"/>
    </source>
</evidence>
<dbReference type="NCBIfam" id="NF006695">
    <property type="entry name" value="PRK09243.1-2"/>
    <property type="match status" value="1"/>
</dbReference>
<dbReference type="NCBIfam" id="NF009131">
    <property type="entry name" value="PRK12484.1"/>
    <property type="match status" value="1"/>
</dbReference>
<reference evidence="13" key="2">
    <citation type="submission" date="2021-04" db="EMBL/GenBank/DDBJ databases">
        <authorList>
            <person name="Gilroy R."/>
        </authorList>
    </citation>
    <scope>NUCLEOTIDE SEQUENCE</scope>
    <source>
        <strain evidence="13">ChiBcec8-14828</strain>
    </source>
</reference>
<feature type="domain" description="Nicotinate phosphoribosyltransferase N-terminal" evidence="11">
    <location>
        <begin position="12"/>
        <end position="134"/>
    </location>
</feature>
<dbReference type="InterPro" id="IPR036068">
    <property type="entry name" value="Nicotinate_pribotase-like_C"/>
</dbReference>
<dbReference type="InterPro" id="IPR040727">
    <property type="entry name" value="NAPRTase_N"/>
</dbReference>
<dbReference type="FunFam" id="3.20.20.70:FF:000076">
    <property type="entry name" value="Nicotinate phosphoribosyltransferase"/>
    <property type="match status" value="1"/>
</dbReference>
<keyword evidence="6 9" id="KW-0662">Pyridine nucleotide biosynthesis</keyword>
<comment type="catalytic activity">
    <reaction evidence="8 9">
        <text>5-phospho-alpha-D-ribose 1-diphosphate + nicotinate + ATP + H2O = nicotinate beta-D-ribonucleotide + ADP + phosphate + diphosphate</text>
        <dbReference type="Rhea" id="RHEA:36163"/>
        <dbReference type="ChEBI" id="CHEBI:15377"/>
        <dbReference type="ChEBI" id="CHEBI:30616"/>
        <dbReference type="ChEBI" id="CHEBI:32544"/>
        <dbReference type="ChEBI" id="CHEBI:33019"/>
        <dbReference type="ChEBI" id="CHEBI:43474"/>
        <dbReference type="ChEBI" id="CHEBI:57502"/>
        <dbReference type="ChEBI" id="CHEBI:58017"/>
        <dbReference type="ChEBI" id="CHEBI:456216"/>
        <dbReference type="EC" id="6.3.4.21"/>
    </reaction>
</comment>
<comment type="function">
    <text evidence="9">Catalyzes the first step in the biosynthesis of NAD from nicotinic acid, the ATP-dependent synthesis of beta-nicotinate D-ribonucleotide from nicotinate and 5-phospho-D-ribose 1-phosphate.</text>
</comment>
<dbReference type="Gene3D" id="3.20.140.10">
    <property type="entry name" value="nicotinate phosphoribosyltransferase"/>
    <property type="match status" value="1"/>
</dbReference>
<keyword evidence="13" id="KW-0328">Glycosyltransferase</keyword>
<feature type="domain" description="Nicotinate/nicotinamide phosphoribosyltransferase" evidence="10">
    <location>
        <begin position="157"/>
        <end position="327"/>
    </location>
</feature>
<dbReference type="PANTHER" id="PTHR11098:SF1">
    <property type="entry name" value="NICOTINATE PHOSPHORIBOSYLTRANSFERASE"/>
    <property type="match status" value="1"/>
</dbReference>
<evidence type="ECO:0000259" key="11">
    <source>
        <dbReference type="Pfam" id="PF17767"/>
    </source>
</evidence>
<accession>A0A9D2M1J1</accession>
<dbReference type="GO" id="GO:0005829">
    <property type="term" value="C:cytosol"/>
    <property type="evidence" value="ECO:0007669"/>
    <property type="project" value="TreeGrafter"/>
</dbReference>
<dbReference type="EMBL" id="DWYA01000005">
    <property type="protein sequence ID" value="HJB38849.1"/>
    <property type="molecule type" value="Genomic_DNA"/>
</dbReference>
<dbReference type="GO" id="GO:0047280">
    <property type="term" value="F:nicotinamide phosphoribosyltransferase activity"/>
    <property type="evidence" value="ECO:0007669"/>
    <property type="project" value="UniProtKB-ARBA"/>
</dbReference>
<evidence type="ECO:0000259" key="12">
    <source>
        <dbReference type="Pfam" id="PF17956"/>
    </source>
</evidence>
<dbReference type="AlphaFoldDB" id="A0A9D2M1J1"/>
<dbReference type="InterPro" id="IPR013785">
    <property type="entry name" value="Aldolase_TIM"/>
</dbReference>
<dbReference type="InterPro" id="IPR007229">
    <property type="entry name" value="Nic_PRibTrfase-Fam"/>
</dbReference>
<evidence type="ECO:0000256" key="3">
    <source>
        <dbReference type="ARBA" id="ARBA00013236"/>
    </source>
</evidence>
<keyword evidence="5 9" id="KW-0436">Ligase</keyword>
<sequence>MTDVNQARNLTLLMDFYEMTMAAGYFEEGYQEQIGVYDMFFRKVPDDGGFAIAAGLAQFCEIIDNLHFTDEDIAYLRGKGCFSEAFLDYLRHFEFHCNIWAVEEGTPVFPMEPLVIVEGPAIEAQLIETLLLVTFNHQSLICTKTNRIVRAAKGLPVMEFGSRRAQGYDGAVLGARAAYIGGVVGTACVLADRQFGIPALGTMAHSWVQMFPSEYEAFARYAKLYPDNCTLLVDTYNVLKSGVPNAIRVFNEVLAPMGIRPKGVRIDSGDIAYLSKKVRKMLDDAGYPDCGICASNSLDEYIVRDLLVQGAKLNSFGIGENLITSKSSPVFGGVYKLAAVRSGEHYEPKIKISETAEKITIPHLKNLYRIYDNETGKAMADLMTMYDETLDASKGLTLFDPVQTWKKRTFTGIHLKQLNVPIYVNGKRVYQTPPLEEIRRYCAEQVDTLWDEVKRFENPHRYYVDLSQKLWDERQRLLNELSVN</sequence>
<feature type="domain" description="Nicotinate phosphoribosyltransferase C-terminal" evidence="12">
    <location>
        <begin position="365"/>
        <end position="472"/>
    </location>
</feature>
<dbReference type="CDD" id="cd01570">
    <property type="entry name" value="NAPRTase_A"/>
    <property type="match status" value="1"/>
</dbReference>